<feature type="compositionally biased region" description="Low complexity" evidence="1">
    <location>
        <begin position="119"/>
        <end position="130"/>
    </location>
</feature>
<reference evidence="3" key="1">
    <citation type="submission" date="2016-05" db="EMBL/GenBank/DDBJ databases">
        <title>Comparative genomics of biotechnologically important yeasts.</title>
        <authorList>
            <consortium name="DOE Joint Genome Institute"/>
            <person name="Riley R."/>
            <person name="Haridas S."/>
            <person name="Wolfe K.H."/>
            <person name="Lopes M.R."/>
            <person name="Hittinger C.T."/>
            <person name="Goker M."/>
            <person name="Salamov A."/>
            <person name="Wisecaver J."/>
            <person name="Long T.M."/>
            <person name="Aerts A.L."/>
            <person name="Barry K."/>
            <person name="Choi C."/>
            <person name="Clum A."/>
            <person name="Coughlan A.Y."/>
            <person name="Deshpande S."/>
            <person name="Douglass A.P."/>
            <person name="Hanson S.J."/>
            <person name="Klenk H.-P."/>
            <person name="Labutti K."/>
            <person name="Lapidus A."/>
            <person name="Lindquist E."/>
            <person name="Lipzen A."/>
            <person name="Meier-Kolthoff J.P."/>
            <person name="Ohm R.A."/>
            <person name="Otillar R.P."/>
            <person name="Pangilinan J."/>
            <person name="Peng Y."/>
            <person name="Rokas A."/>
            <person name="Rosa C.A."/>
            <person name="Scheuner C."/>
            <person name="Sibirny A.A."/>
            <person name="Slot J.C."/>
            <person name="Stielow J.B."/>
            <person name="Sun H."/>
            <person name="Kurtzman C.P."/>
            <person name="Blackwell M."/>
            <person name="Grigoriev I.V."/>
            <person name="Jeffries T.W."/>
        </authorList>
    </citation>
    <scope>NUCLEOTIDE SEQUENCE [LARGE SCALE GENOMIC DNA]</scope>
    <source>
        <strain evidence="3">NRRL Y-2460</strain>
    </source>
</reference>
<organism evidence="2 3">
    <name type="scientific">Pachysolen tannophilus NRRL Y-2460</name>
    <dbReference type="NCBI Taxonomy" id="669874"/>
    <lineage>
        <taxon>Eukaryota</taxon>
        <taxon>Fungi</taxon>
        <taxon>Dikarya</taxon>
        <taxon>Ascomycota</taxon>
        <taxon>Saccharomycotina</taxon>
        <taxon>Pichiomycetes</taxon>
        <taxon>Pachysolenaceae</taxon>
        <taxon>Pachysolen</taxon>
    </lineage>
</organism>
<protein>
    <submittedName>
        <fullName evidence="2">Uncharacterized protein</fullName>
    </submittedName>
</protein>
<name>A0A1E4TR77_PACTA</name>
<sequence length="254" mass="28547">MFFQDEFCVVDGKPCEPGSIYCSLRCRQLDETTTSLTIEQLQLQLPALEFHNNNNNGQNEQLQQGLGQRNNSAVSTVSSKMSTAGSIFSSRSPSSYTDEVFTPKCNHGHHFLYDSKIASNNHHNTNNENDNGNENDNENENENSHSHESSNAATSNISANSSSKTIPTNCTCRHMQEPEFLDLDVSLNSSYELRDRSSSNYNIIYGTSVLDTLKLENGIHIDRFDQELEQNVSINNSFKTAQQNYRIWLNSNSS</sequence>
<evidence type="ECO:0000313" key="3">
    <source>
        <dbReference type="Proteomes" id="UP000094236"/>
    </source>
</evidence>
<evidence type="ECO:0000313" key="2">
    <source>
        <dbReference type="EMBL" id="ODV94168.1"/>
    </source>
</evidence>
<feature type="region of interest" description="Disordered" evidence="1">
    <location>
        <begin position="119"/>
        <end position="166"/>
    </location>
</feature>
<feature type="compositionally biased region" description="Acidic residues" evidence="1">
    <location>
        <begin position="131"/>
        <end position="141"/>
    </location>
</feature>
<dbReference type="OrthoDB" id="10295865at2759"/>
<evidence type="ECO:0000256" key="1">
    <source>
        <dbReference type="SAM" id="MobiDB-lite"/>
    </source>
</evidence>
<dbReference type="EMBL" id="KV454016">
    <property type="protein sequence ID" value="ODV94168.1"/>
    <property type="molecule type" value="Genomic_DNA"/>
</dbReference>
<feature type="compositionally biased region" description="Polar residues" evidence="1">
    <location>
        <begin position="72"/>
        <end position="97"/>
    </location>
</feature>
<feature type="region of interest" description="Disordered" evidence="1">
    <location>
        <begin position="53"/>
        <end position="98"/>
    </location>
</feature>
<accession>A0A1E4TR77</accession>
<keyword evidence="3" id="KW-1185">Reference proteome</keyword>
<dbReference type="Proteomes" id="UP000094236">
    <property type="component" value="Unassembled WGS sequence"/>
</dbReference>
<gene>
    <name evidence="2" type="ORF">PACTADRAFT_51051</name>
</gene>
<proteinExistence type="predicted"/>
<feature type="compositionally biased region" description="Low complexity" evidence="1">
    <location>
        <begin position="53"/>
        <end position="71"/>
    </location>
</feature>
<feature type="compositionally biased region" description="Low complexity" evidence="1">
    <location>
        <begin position="149"/>
        <end position="163"/>
    </location>
</feature>
<dbReference type="AlphaFoldDB" id="A0A1E4TR77"/>